<keyword evidence="4" id="KW-0732">Signal</keyword>
<keyword evidence="1 3" id="KW-0677">Repeat</keyword>
<dbReference type="OrthoDB" id="650470at2759"/>
<accession>A0A835AD76</accession>
<evidence type="ECO:0000256" key="3">
    <source>
        <dbReference type="RuleBase" id="RU369080"/>
    </source>
</evidence>
<name>A0A835AD76_9POAL</name>
<comment type="similarity">
    <text evidence="2 3">Belongs to the calcineurin regulatory subunit family.</text>
</comment>
<evidence type="ECO:0000313" key="6">
    <source>
        <dbReference type="EMBL" id="KAF8659236.1"/>
    </source>
</evidence>
<evidence type="ECO:0000256" key="2">
    <source>
        <dbReference type="ARBA" id="ARBA00023774"/>
    </source>
</evidence>
<dbReference type="PANTHER" id="PTHR23056:SF134">
    <property type="entry name" value="CALCINEURIN B-LIKE PROTEIN 6"/>
    <property type="match status" value="1"/>
</dbReference>
<keyword evidence="3" id="KW-0472">Membrane</keyword>
<keyword evidence="3" id="KW-0479">Metal-binding</keyword>
<dbReference type="PROSITE" id="PS50222">
    <property type="entry name" value="EF_HAND_2"/>
    <property type="match status" value="3"/>
</dbReference>
<comment type="caution">
    <text evidence="6">The sequence shown here is derived from an EMBL/GenBank/DDBJ whole genome shotgun (WGS) entry which is preliminary data.</text>
</comment>
<gene>
    <name evidence="6" type="ORF">HU200_058641</name>
</gene>
<proteinExistence type="inferred from homology"/>
<feature type="chain" id="PRO_5032687231" description="Calcineurin B-like protein" evidence="4">
    <location>
        <begin position="19"/>
        <end position="134"/>
    </location>
</feature>
<dbReference type="GO" id="GO:0016020">
    <property type="term" value="C:membrane"/>
    <property type="evidence" value="ECO:0007669"/>
    <property type="project" value="UniProtKB-SubCell"/>
</dbReference>
<dbReference type="GO" id="GO:0019722">
    <property type="term" value="P:calcium-mediated signaling"/>
    <property type="evidence" value="ECO:0007669"/>
    <property type="project" value="UniProtKB-UniRule"/>
</dbReference>
<dbReference type="GO" id="GO:0005509">
    <property type="term" value="F:calcium ion binding"/>
    <property type="evidence" value="ECO:0007669"/>
    <property type="project" value="UniProtKB-UniRule"/>
</dbReference>
<comment type="function">
    <text evidence="3">Acts as a calcium sensor. CBL proteins interact with CIPK serine-threonine protein kinases. Binding of a CBL protein to the regulatory NAF domain of a CIPK protein lead to the activation of the kinase in a calcium-dependent manner.</text>
</comment>
<dbReference type="Proteomes" id="UP000636709">
    <property type="component" value="Unassembled WGS sequence"/>
</dbReference>
<dbReference type="InterPro" id="IPR002048">
    <property type="entry name" value="EF_hand_dom"/>
</dbReference>
<dbReference type="InterPro" id="IPR011992">
    <property type="entry name" value="EF-hand-dom_pair"/>
</dbReference>
<evidence type="ECO:0000256" key="1">
    <source>
        <dbReference type="ARBA" id="ARBA00022737"/>
    </source>
</evidence>
<reference evidence="6" key="1">
    <citation type="submission" date="2020-07" db="EMBL/GenBank/DDBJ databases">
        <title>Genome sequence and genetic diversity analysis of an under-domesticated orphan crop, white fonio (Digitaria exilis).</title>
        <authorList>
            <person name="Bennetzen J.L."/>
            <person name="Chen S."/>
            <person name="Ma X."/>
            <person name="Wang X."/>
            <person name="Yssel A.E.J."/>
            <person name="Chaluvadi S.R."/>
            <person name="Johnson M."/>
            <person name="Gangashetty P."/>
            <person name="Hamidou F."/>
            <person name="Sanogo M.D."/>
            <person name="Zwaenepoel A."/>
            <person name="Wallace J."/>
            <person name="Van De Peer Y."/>
            <person name="Van Deynze A."/>
        </authorList>
    </citation>
    <scope>NUCLEOTIDE SEQUENCE</scope>
    <source>
        <tissue evidence="6">Leaves</tissue>
    </source>
</reference>
<keyword evidence="3" id="KW-0106">Calcium</keyword>
<dbReference type="PANTHER" id="PTHR23056">
    <property type="entry name" value="CALCINEURIN B"/>
    <property type="match status" value="1"/>
</dbReference>
<comment type="subcellular location">
    <subcellularLocation>
        <location evidence="3">Membrane</location>
    </subcellularLocation>
</comment>
<feature type="signal peptide" evidence="4">
    <location>
        <begin position="1"/>
        <end position="18"/>
    </location>
</feature>
<feature type="domain" description="EF-hand" evidence="5">
    <location>
        <begin position="13"/>
        <end position="43"/>
    </location>
</feature>
<keyword evidence="7" id="KW-1185">Reference proteome</keyword>
<feature type="domain" description="EF-hand" evidence="5">
    <location>
        <begin position="45"/>
        <end position="80"/>
    </location>
</feature>
<dbReference type="EMBL" id="JACEFO010002467">
    <property type="protein sequence ID" value="KAF8659236.1"/>
    <property type="molecule type" value="Genomic_DNA"/>
</dbReference>
<dbReference type="GO" id="GO:0019900">
    <property type="term" value="F:kinase binding"/>
    <property type="evidence" value="ECO:0007669"/>
    <property type="project" value="UniProtKB-UniRule"/>
</dbReference>
<organism evidence="6 7">
    <name type="scientific">Digitaria exilis</name>
    <dbReference type="NCBI Taxonomy" id="1010633"/>
    <lineage>
        <taxon>Eukaryota</taxon>
        <taxon>Viridiplantae</taxon>
        <taxon>Streptophyta</taxon>
        <taxon>Embryophyta</taxon>
        <taxon>Tracheophyta</taxon>
        <taxon>Spermatophyta</taxon>
        <taxon>Magnoliopsida</taxon>
        <taxon>Liliopsida</taxon>
        <taxon>Poales</taxon>
        <taxon>Poaceae</taxon>
        <taxon>PACMAD clade</taxon>
        <taxon>Panicoideae</taxon>
        <taxon>Panicodae</taxon>
        <taxon>Paniceae</taxon>
        <taxon>Anthephorinae</taxon>
        <taxon>Digitaria</taxon>
    </lineage>
</organism>
<dbReference type="SUPFAM" id="SSF47473">
    <property type="entry name" value="EF-hand"/>
    <property type="match status" value="1"/>
</dbReference>
<dbReference type="SMART" id="SM00054">
    <property type="entry name" value="EFh"/>
    <property type="match status" value="3"/>
</dbReference>
<feature type="domain" description="EF-hand" evidence="5">
    <location>
        <begin position="89"/>
        <end position="124"/>
    </location>
</feature>
<comment type="subunit">
    <text evidence="3">Homodimer. Interacts with CIPK.</text>
</comment>
<dbReference type="AlphaFoldDB" id="A0A835AD76"/>
<dbReference type="InterPro" id="IPR045198">
    <property type="entry name" value="CNBL1-10"/>
</dbReference>
<dbReference type="PRINTS" id="PR00450">
    <property type="entry name" value="RECOVERIN"/>
</dbReference>
<dbReference type="CDD" id="cd00051">
    <property type="entry name" value="EFh"/>
    <property type="match status" value="1"/>
</dbReference>
<evidence type="ECO:0000256" key="4">
    <source>
        <dbReference type="SAM" id="SignalP"/>
    </source>
</evidence>
<protein>
    <recommendedName>
        <fullName evidence="3">Calcineurin B-like protein</fullName>
    </recommendedName>
</protein>
<sequence length="134" mass="15822">MVLCYLLTCLYNFLQVFDLFDSNETKGLEFEEFARALSIFHPDTPIDDKINFAFRLYDLKNQGFIQRPELKQMMEATLAESILNLSNEVIEVIIDKTFEEADTKKDWKIDFEEWHSLVMAHPSLLKNMTLTYLK</sequence>
<dbReference type="FunFam" id="1.10.238.10:FF:000073">
    <property type="entry name" value="calcineurin B-like protein 3"/>
    <property type="match status" value="1"/>
</dbReference>
<dbReference type="Pfam" id="PF13499">
    <property type="entry name" value="EF-hand_7"/>
    <property type="match status" value="1"/>
</dbReference>
<dbReference type="Gene3D" id="1.10.238.10">
    <property type="entry name" value="EF-hand"/>
    <property type="match status" value="1"/>
</dbReference>
<evidence type="ECO:0000259" key="5">
    <source>
        <dbReference type="PROSITE" id="PS50222"/>
    </source>
</evidence>
<evidence type="ECO:0000313" key="7">
    <source>
        <dbReference type="Proteomes" id="UP000636709"/>
    </source>
</evidence>